<dbReference type="Proteomes" id="UP001500213">
    <property type="component" value="Unassembled WGS sequence"/>
</dbReference>
<evidence type="ECO:0000313" key="3">
    <source>
        <dbReference type="Proteomes" id="UP001500213"/>
    </source>
</evidence>
<organism evidence="2 3">
    <name type="scientific">Gryllotalpicola kribbensis</name>
    <dbReference type="NCBI Taxonomy" id="993084"/>
    <lineage>
        <taxon>Bacteria</taxon>
        <taxon>Bacillati</taxon>
        <taxon>Actinomycetota</taxon>
        <taxon>Actinomycetes</taxon>
        <taxon>Micrococcales</taxon>
        <taxon>Microbacteriaceae</taxon>
        <taxon>Gryllotalpicola</taxon>
    </lineage>
</organism>
<dbReference type="EMBL" id="BAABBX010000015">
    <property type="protein sequence ID" value="GAA4190923.1"/>
    <property type="molecule type" value="Genomic_DNA"/>
</dbReference>
<comment type="caution">
    <text evidence="2">The sequence shown here is derived from an EMBL/GenBank/DDBJ whole genome shotgun (WGS) entry which is preliminary data.</text>
</comment>
<feature type="transmembrane region" description="Helical" evidence="1">
    <location>
        <begin position="71"/>
        <end position="93"/>
    </location>
</feature>
<evidence type="ECO:0000256" key="1">
    <source>
        <dbReference type="SAM" id="Phobius"/>
    </source>
</evidence>
<protein>
    <recommendedName>
        <fullName evidence="4">Alkaline shock response membrane anchor protein AmaP</fullName>
    </recommendedName>
</protein>
<evidence type="ECO:0000313" key="2">
    <source>
        <dbReference type="EMBL" id="GAA4190923.1"/>
    </source>
</evidence>
<gene>
    <name evidence="2" type="ORF">GCM10022288_20960</name>
</gene>
<reference evidence="3" key="1">
    <citation type="journal article" date="2019" name="Int. J. Syst. Evol. Microbiol.">
        <title>The Global Catalogue of Microorganisms (GCM) 10K type strain sequencing project: providing services to taxonomists for standard genome sequencing and annotation.</title>
        <authorList>
            <consortium name="The Broad Institute Genomics Platform"/>
            <consortium name="The Broad Institute Genome Sequencing Center for Infectious Disease"/>
            <person name="Wu L."/>
            <person name="Ma J."/>
        </authorList>
    </citation>
    <scope>NUCLEOTIDE SEQUENCE [LARGE SCALE GENOMIC DNA]</scope>
    <source>
        <strain evidence="3">JCM 17593</strain>
    </source>
</reference>
<keyword evidence="1" id="KW-1133">Transmembrane helix</keyword>
<name>A0ABP8AUJ7_9MICO</name>
<proteinExistence type="predicted"/>
<accession>A0ABP8AUJ7</accession>
<dbReference type="RefSeq" id="WP_344776603.1">
    <property type="nucleotide sequence ID" value="NZ_BAABBX010000015.1"/>
</dbReference>
<keyword evidence="1" id="KW-0812">Transmembrane</keyword>
<evidence type="ECO:0008006" key="4">
    <source>
        <dbReference type="Google" id="ProtNLM"/>
    </source>
</evidence>
<keyword evidence="1" id="KW-0472">Membrane</keyword>
<sequence length="189" mass="19577">MTSQASVYRRIVRRETHSSRAGAAITVAVVIMLLAVAAGGAAVYAIVHPPLWAGIQAGFRELAGFRSTVRYALLAAGIVAGLLGILLVILAVAPGRRPRRRVDSSRAAVAVDDKVIARTLAKKGAEAAGVSRAQLSVVVARRRAAVHVTPTAGVSIDRSAVEDAVLCAGASYGLTRRPRVVIAEKAVVG</sequence>
<keyword evidence="3" id="KW-1185">Reference proteome</keyword>
<feature type="transmembrane region" description="Helical" evidence="1">
    <location>
        <begin position="21"/>
        <end position="47"/>
    </location>
</feature>